<keyword evidence="2" id="KW-1185">Reference proteome</keyword>
<dbReference type="EMBL" id="JACHJQ010000004">
    <property type="protein sequence ID" value="MBB4907847.1"/>
    <property type="molecule type" value="Genomic_DNA"/>
</dbReference>
<dbReference type="RefSeq" id="WP_184811987.1">
    <property type="nucleotide sequence ID" value="NZ_JACHJQ010000004.1"/>
</dbReference>
<gene>
    <name evidence="1" type="ORF">FHR82_004089</name>
</gene>
<evidence type="ECO:0000313" key="1">
    <source>
        <dbReference type="EMBL" id="MBB4907847.1"/>
    </source>
</evidence>
<reference evidence="1 2" key="1">
    <citation type="submission" date="2020-08" db="EMBL/GenBank/DDBJ databases">
        <title>Genomic Encyclopedia of Type Strains, Phase III (KMG-III): the genomes of soil and plant-associated and newly described type strains.</title>
        <authorList>
            <person name="Whitman W."/>
        </authorList>
    </citation>
    <scope>NUCLEOTIDE SEQUENCE [LARGE SCALE GENOMIC DNA]</scope>
    <source>
        <strain evidence="1 2">CECT 8960</strain>
    </source>
</reference>
<sequence length="117" mass="11894">MDGDGTMPGEEVVGVAEPVLPATVVTAHLATCARAIADAEPAVADLPETADHLVGAQRDISSALTRLATRLARGPLSEDRAALVEVLRAAAAASEHAADALDAGGQLFESVANETHF</sequence>
<proteinExistence type="predicted"/>
<dbReference type="AlphaFoldDB" id="A0A7W7Q697"/>
<dbReference type="Proteomes" id="UP000520767">
    <property type="component" value="Unassembled WGS sequence"/>
</dbReference>
<organism evidence="1 2">
    <name type="scientific">Actinophytocola algeriensis</name>
    <dbReference type="NCBI Taxonomy" id="1768010"/>
    <lineage>
        <taxon>Bacteria</taxon>
        <taxon>Bacillati</taxon>
        <taxon>Actinomycetota</taxon>
        <taxon>Actinomycetes</taxon>
        <taxon>Pseudonocardiales</taxon>
        <taxon>Pseudonocardiaceae</taxon>
    </lineage>
</organism>
<protein>
    <submittedName>
        <fullName evidence="1">Uncharacterized protein</fullName>
    </submittedName>
</protein>
<accession>A0A7W7Q697</accession>
<name>A0A7W7Q697_9PSEU</name>
<evidence type="ECO:0000313" key="2">
    <source>
        <dbReference type="Proteomes" id="UP000520767"/>
    </source>
</evidence>
<comment type="caution">
    <text evidence="1">The sequence shown here is derived from an EMBL/GenBank/DDBJ whole genome shotgun (WGS) entry which is preliminary data.</text>
</comment>